<dbReference type="RefSeq" id="WP_345717969.1">
    <property type="nucleotide sequence ID" value="NZ_BAABFP010000008.1"/>
</dbReference>
<keyword evidence="8" id="KW-1185">Reference proteome</keyword>
<organism evidence="7 8">
    <name type="scientific">Angustibacter luteus</name>
    <dbReference type="NCBI Taxonomy" id="658456"/>
    <lineage>
        <taxon>Bacteria</taxon>
        <taxon>Bacillati</taxon>
        <taxon>Actinomycetota</taxon>
        <taxon>Actinomycetes</taxon>
        <taxon>Kineosporiales</taxon>
        <taxon>Kineosporiaceae</taxon>
    </lineage>
</organism>
<evidence type="ECO:0000256" key="4">
    <source>
        <dbReference type="ARBA" id="ARBA00022989"/>
    </source>
</evidence>
<feature type="transmembrane region" description="Helical" evidence="6">
    <location>
        <begin position="426"/>
        <end position="445"/>
    </location>
</feature>
<feature type="transmembrane region" description="Helical" evidence="6">
    <location>
        <begin position="67"/>
        <end position="91"/>
    </location>
</feature>
<feature type="transmembrane region" description="Helical" evidence="6">
    <location>
        <begin position="329"/>
        <end position="350"/>
    </location>
</feature>
<evidence type="ECO:0000256" key="3">
    <source>
        <dbReference type="ARBA" id="ARBA00022692"/>
    </source>
</evidence>
<feature type="transmembrane region" description="Helical" evidence="6">
    <location>
        <begin position="103"/>
        <end position="134"/>
    </location>
</feature>
<feature type="transmembrane region" description="Helical" evidence="6">
    <location>
        <begin position="37"/>
        <end position="55"/>
    </location>
</feature>
<evidence type="ECO:0000313" key="7">
    <source>
        <dbReference type="EMBL" id="MFC6006482.1"/>
    </source>
</evidence>
<feature type="transmembrane region" description="Helical" evidence="6">
    <location>
        <begin position="362"/>
        <end position="385"/>
    </location>
</feature>
<sequence>MSVVDDQDQQPSVPEKVEVKHARDTWIGLIRSGGTRMAVLPISAVIGIFNTRIIIEHYGEASYAQYGLLVGIGALLPWADLGISAAIMNVIGGSHDPSRDSKVHGVLVTCIRILCGSMVTICAVSVGISVLGLWPTIFGEGLQPGGGAVAAAVCLALLGIGMPFGIGQRILAGMGKNHVGLALLGLQAPVTLVTLLILTHWHVPAGNFVAVIPYGTAVLIALIATVLGGRMIAPMLGRSVRSAPHVRTERGGEVFSVAWPMLVQMIALPIAMQTDRIVLSHLSGTTSLAQYNLASQIYSPVWAVVSAAGFTLWPVFARERARGRHASPMSISLVFGVAAALVCLGLSLASPLLSQVATGGTIHLPVSLLVAYSLFMICQAVKYPLGMYMTDARGLRYQAVMICLLLPVNLGLSIWLTGLIGPSGPIIGSAVGVLLFQVIANVVYVRRDRAKVVGT</sequence>
<feature type="transmembrane region" description="Helical" evidence="6">
    <location>
        <begin position="211"/>
        <end position="233"/>
    </location>
</feature>
<proteinExistence type="predicted"/>
<dbReference type="PANTHER" id="PTHR30250">
    <property type="entry name" value="PST FAMILY PREDICTED COLANIC ACID TRANSPORTER"/>
    <property type="match status" value="1"/>
</dbReference>
<accession>A0ABW1JB34</accession>
<feature type="transmembrane region" description="Helical" evidence="6">
    <location>
        <begin position="297"/>
        <end position="317"/>
    </location>
</feature>
<feature type="transmembrane region" description="Helical" evidence="6">
    <location>
        <begin position="146"/>
        <end position="167"/>
    </location>
</feature>
<dbReference type="PANTHER" id="PTHR30250:SF11">
    <property type="entry name" value="O-ANTIGEN TRANSPORTER-RELATED"/>
    <property type="match status" value="1"/>
</dbReference>
<dbReference type="Pfam" id="PF01943">
    <property type="entry name" value="Polysacc_synt"/>
    <property type="match status" value="1"/>
</dbReference>
<evidence type="ECO:0000256" key="6">
    <source>
        <dbReference type="SAM" id="Phobius"/>
    </source>
</evidence>
<dbReference type="InterPro" id="IPR050833">
    <property type="entry name" value="Poly_Biosynth_Transport"/>
</dbReference>
<keyword evidence="4 6" id="KW-1133">Transmembrane helix</keyword>
<dbReference type="InterPro" id="IPR002797">
    <property type="entry name" value="Polysacc_synth"/>
</dbReference>
<feature type="transmembrane region" description="Helical" evidence="6">
    <location>
        <begin position="397"/>
        <end position="420"/>
    </location>
</feature>
<evidence type="ECO:0000256" key="2">
    <source>
        <dbReference type="ARBA" id="ARBA00022475"/>
    </source>
</evidence>
<dbReference type="EMBL" id="JBHSRD010000003">
    <property type="protein sequence ID" value="MFC6006482.1"/>
    <property type="molecule type" value="Genomic_DNA"/>
</dbReference>
<comment type="subcellular location">
    <subcellularLocation>
        <location evidence="1">Cell membrane</location>
        <topology evidence="1">Multi-pass membrane protein</topology>
    </subcellularLocation>
</comment>
<reference evidence="8" key="1">
    <citation type="journal article" date="2019" name="Int. J. Syst. Evol. Microbiol.">
        <title>The Global Catalogue of Microorganisms (GCM) 10K type strain sequencing project: providing services to taxonomists for standard genome sequencing and annotation.</title>
        <authorList>
            <consortium name="The Broad Institute Genomics Platform"/>
            <consortium name="The Broad Institute Genome Sequencing Center for Infectious Disease"/>
            <person name="Wu L."/>
            <person name="Ma J."/>
        </authorList>
    </citation>
    <scope>NUCLEOTIDE SEQUENCE [LARGE SCALE GENOMIC DNA]</scope>
    <source>
        <strain evidence="8">KACC 14249</strain>
    </source>
</reference>
<evidence type="ECO:0000256" key="1">
    <source>
        <dbReference type="ARBA" id="ARBA00004651"/>
    </source>
</evidence>
<dbReference type="Proteomes" id="UP001596189">
    <property type="component" value="Unassembled WGS sequence"/>
</dbReference>
<name>A0ABW1JB34_9ACTN</name>
<keyword evidence="3 6" id="KW-0812">Transmembrane</keyword>
<evidence type="ECO:0000256" key="5">
    <source>
        <dbReference type="ARBA" id="ARBA00023136"/>
    </source>
</evidence>
<evidence type="ECO:0000313" key="8">
    <source>
        <dbReference type="Proteomes" id="UP001596189"/>
    </source>
</evidence>
<protein>
    <submittedName>
        <fullName evidence="7">Oligosaccharide flippase family protein</fullName>
    </submittedName>
</protein>
<feature type="transmembrane region" description="Helical" evidence="6">
    <location>
        <begin position="254"/>
        <end position="272"/>
    </location>
</feature>
<feature type="transmembrane region" description="Helical" evidence="6">
    <location>
        <begin position="179"/>
        <end position="199"/>
    </location>
</feature>
<gene>
    <name evidence="7" type="ORF">ACFQDO_04990</name>
</gene>
<keyword evidence="5 6" id="KW-0472">Membrane</keyword>
<comment type="caution">
    <text evidence="7">The sequence shown here is derived from an EMBL/GenBank/DDBJ whole genome shotgun (WGS) entry which is preliminary data.</text>
</comment>
<keyword evidence="2" id="KW-1003">Cell membrane</keyword>